<dbReference type="OrthoDB" id="10249433at2759"/>
<dbReference type="Pfam" id="PF12146">
    <property type="entry name" value="Hydrolase_4"/>
    <property type="match status" value="1"/>
</dbReference>
<sequence>MAAPSPVFFPPKFPINDYIHIKKSHGSLMQATLKRRTNQKEKRMAPYPYKVQTTTPDLQYETFDGAKFGYMFWPVQNGNNEVKGRVLLIHGFGEYTKIQFRLMDHLSLNGYESFTFDQRGAGVTSTGKSKGVTDEYHVFNDLEHFVERNLRECKAKGIPLFMWGHSMGGGICLNYACQGKHKNEISGYIGSGPLIILHPHTMYNKATEIMAPLLARFLPRVRIDTGLDLNGITSDKTYRDFLGSDPMSIPLYGSFRQMHDFMQRGAKLYKNENNYIQKNFAKNKPVIIMHGQDDTINDPKGSEKFIQDCPSKDKELKLYPNARHSIFSLETDKVFNIAFDDMKQWLDRHIATEAKP</sequence>
<keyword evidence="3" id="KW-1185">Reference proteome</keyword>
<gene>
    <name evidence="2" type="ORF">VIN7_8325</name>
</gene>
<dbReference type="InterPro" id="IPR029058">
    <property type="entry name" value="AB_hydrolase_fold"/>
</dbReference>
<dbReference type="SUPFAM" id="SSF53474">
    <property type="entry name" value="alpha/beta-Hydrolases"/>
    <property type="match status" value="1"/>
</dbReference>
<protein>
    <submittedName>
        <fullName evidence="2">Yju3p</fullName>
    </submittedName>
</protein>
<dbReference type="EMBL" id="AGVY01000290">
    <property type="protein sequence ID" value="EHN01536.1"/>
    <property type="molecule type" value="Genomic_DNA"/>
</dbReference>
<proteinExistence type="predicted"/>
<evidence type="ECO:0000313" key="3">
    <source>
        <dbReference type="Proteomes" id="UP000009009"/>
    </source>
</evidence>
<dbReference type="AlphaFoldDB" id="H0GXG0"/>
<accession>H0GXG0</accession>
<dbReference type="Proteomes" id="UP000009009">
    <property type="component" value="Unassembled WGS sequence"/>
</dbReference>
<reference evidence="2 3" key="1">
    <citation type="journal article" date="2012" name="FEMS Yeast Res.">
        <title>The genome sequence of the wine yeast VIN7 reveals an allotriploid hybrid genome with Saccharomyces cerevisiae and Saccharomyces kudriavzevii origins.</title>
        <authorList>
            <person name="Borneman A.R."/>
            <person name="Desany B.A."/>
            <person name="Riches D."/>
            <person name="Affourtit J.P."/>
            <person name="Forgan A.H."/>
            <person name="Pretorius I.S."/>
            <person name="Egholm M."/>
            <person name="Chambers P.J."/>
        </authorList>
    </citation>
    <scope>NUCLEOTIDE SEQUENCE [LARGE SCALE GENOMIC DNA]</scope>
    <source>
        <strain evidence="2 3">VIN7</strain>
    </source>
</reference>
<feature type="domain" description="Serine aminopeptidase S33" evidence="1">
    <location>
        <begin position="81"/>
        <end position="330"/>
    </location>
</feature>
<evidence type="ECO:0000313" key="2">
    <source>
        <dbReference type="EMBL" id="EHN01536.1"/>
    </source>
</evidence>
<dbReference type="PANTHER" id="PTHR11614">
    <property type="entry name" value="PHOSPHOLIPASE-RELATED"/>
    <property type="match status" value="1"/>
</dbReference>
<dbReference type="InterPro" id="IPR022742">
    <property type="entry name" value="Hydrolase_4"/>
</dbReference>
<dbReference type="Gene3D" id="3.40.50.1820">
    <property type="entry name" value="alpha/beta hydrolase"/>
    <property type="match status" value="1"/>
</dbReference>
<evidence type="ECO:0000259" key="1">
    <source>
        <dbReference type="Pfam" id="PF12146"/>
    </source>
</evidence>
<dbReference type="PhylomeDB" id="H0GXG0"/>
<dbReference type="InterPro" id="IPR051044">
    <property type="entry name" value="MAG_DAG_Lipase"/>
</dbReference>
<comment type="caution">
    <text evidence="2">The sequence shown here is derived from an EMBL/GenBank/DDBJ whole genome shotgun (WGS) entry which is preliminary data.</text>
</comment>
<organism evidence="2 3">
    <name type="scientific">Saccharomyces cerevisiae x Saccharomyces kudriavzevii (strain VIN7)</name>
    <name type="common">Yeast</name>
    <dbReference type="NCBI Taxonomy" id="1095631"/>
    <lineage>
        <taxon>Eukaryota</taxon>
        <taxon>Fungi</taxon>
        <taxon>Dikarya</taxon>
        <taxon>Ascomycota</taxon>
        <taxon>Saccharomycotina</taxon>
        <taxon>Saccharomycetes</taxon>
        <taxon>Saccharomycetales</taxon>
        <taxon>Saccharomycetaceae</taxon>
        <taxon>Saccharomyces</taxon>
    </lineage>
</organism>
<dbReference type="HOGENOM" id="CLU_026209_5_0_1"/>
<name>H0GXG0_SACCK</name>